<gene>
    <name evidence="6" type="ORF">HYDPIDRAFT_113652</name>
</gene>
<dbReference type="GO" id="GO:0005737">
    <property type="term" value="C:cytoplasm"/>
    <property type="evidence" value="ECO:0007669"/>
    <property type="project" value="TreeGrafter"/>
</dbReference>
<dbReference type="GO" id="GO:0005525">
    <property type="term" value="F:GTP binding"/>
    <property type="evidence" value="ECO:0007669"/>
    <property type="project" value="UniProtKB-KW"/>
</dbReference>
<dbReference type="PANTHER" id="PTHR21231:SF3">
    <property type="entry name" value="GPN-LOOP GTPASE 2"/>
    <property type="match status" value="1"/>
</dbReference>
<keyword evidence="7" id="KW-1185">Reference proteome</keyword>
<evidence type="ECO:0000313" key="7">
    <source>
        <dbReference type="Proteomes" id="UP000053820"/>
    </source>
</evidence>
<dbReference type="AlphaFoldDB" id="A0A0C9WE69"/>
<evidence type="ECO:0000256" key="4">
    <source>
        <dbReference type="ARBA" id="ARBA00023134"/>
    </source>
</evidence>
<comment type="subunit">
    <text evidence="5">Binds to RNA polymerase II (RNAPII).</text>
</comment>
<evidence type="ECO:0000256" key="5">
    <source>
        <dbReference type="RuleBase" id="RU365059"/>
    </source>
</evidence>
<comment type="function">
    <text evidence="5">Small GTPase required for proper localization of RNA polymerase II and III (RNAPII and RNAPIII). May act at an RNAP assembly step prior to nuclear import.</text>
</comment>
<dbReference type="InterPro" id="IPR027417">
    <property type="entry name" value="P-loop_NTPase"/>
</dbReference>
<dbReference type="CDD" id="cd17871">
    <property type="entry name" value="GPN2"/>
    <property type="match status" value="1"/>
</dbReference>
<dbReference type="PANTHER" id="PTHR21231">
    <property type="entry name" value="XPA-BINDING PROTEIN 1-RELATED"/>
    <property type="match status" value="1"/>
</dbReference>
<evidence type="ECO:0000256" key="3">
    <source>
        <dbReference type="ARBA" id="ARBA00022801"/>
    </source>
</evidence>
<dbReference type="OrthoDB" id="5839at2759"/>
<dbReference type="FunFam" id="3.40.50.300:FF:000338">
    <property type="entry name" value="GPN-loop GTPase 2"/>
    <property type="match status" value="1"/>
</dbReference>
<dbReference type="HOGENOM" id="CLU_037460_0_2_1"/>
<dbReference type="Gene3D" id="3.40.50.300">
    <property type="entry name" value="P-loop containing nucleotide triphosphate hydrolases"/>
    <property type="match status" value="1"/>
</dbReference>
<keyword evidence="3 5" id="KW-0378">Hydrolase</keyword>
<organism evidence="6 7">
    <name type="scientific">Hydnomerulius pinastri MD-312</name>
    <dbReference type="NCBI Taxonomy" id="994086"/>
    <lineage>
        <taxon>Eukaryota</taxon>
        <taxon>Fungi</taxon>
        <taxon>Dikarya</taxon>
        <taxon>Basidiomycota</taxon>
        <taxon>Agaricomycotina</taxon>
        <taxon>Agaricomycetes</taxon>
        <taxon>Agaricomycetidae</taxon>
        <taxon>Boletales</taxon>
        <taxon>Boletales incertae sedis</taxon>
        <taxon>Leucogyrophana</taxon>
    </lineage>
</organism>
<accession>A0A0C9WE69</accession>
<dbReference type="GO" id="GO:0003924">
    <property type="term" value="F:GTPase activity"/>
    <property type="evidence" value="ECO:0007669"/>
    <property type="project" value="TreeGrafter"/>
</dbReference>
<sequence>MPFGEIVCGAPGSGKSTYCYGKHQLYTALQRPISIVNLDPANDNIPYPCAIDVASLITLQDAMDEHGLGPNGGMLYCMEYLEANFDWLEGRLKELGSDAYVLFDIPGQVELGTNHDSLKRIIQRLSKLGFRLAAVHLCDAHYVTDPAKYVSVLLLSLRTMLQLELPHINVLSKVDLLSQYGDLDFNLDFYTEVQDLSYLENALNSASPRLAALNMALISVIEDYSLVGFETLAVEVRLRPFPHICPRVPCALLTRPAHGSCRTKTRCSISRAP</sequence>
<evidence type="ECO:0000256" key="2">
    <source>
        <dbReference type="ARBA" id="ARBA00022741"/>
    </source>
</evidence>
<dbReference type="Proteomes" id="UP000053820">
    <property type="component" value="Unassembled WGS sequence"/>
</dbReference>
<reference evidence="6 7" key="1">
    <citation type="submission" date="2014-04" db="EMBL/GenBank/DDBJ databases">
        <title>Evolutionary Origins and Diversification of the Mycorrhizal Mutualists.</title>
        <authorList>
            <consortium name="DOE Joint Genome Institute"/>
            <consortium name="Mycorrhizal Genomics Consortium"/>
            <person name="Kohler A."/>
            <person name="Kuo A."/>
            <person name="Nagy L.G."/>
            <person name="Floudas D."/>
            <person name="Copeland A."/>
            <person name="Barry K.W."/>
            <person name="Cichocki N."/>
            <person name="Veneault-Fourrey C."/>
            <person name="LaButti K."/>
            <person name="Lindquist E.A."/>
            <person name="Lipzen A."/>
            <person name="Lundell T."/>
            <person name="Morin E."/>
            <person name="Murat C."/>
            <person name="Riley R."/>
            <person name="Ohm R."/>
            <person name="Sun H."/>
            <person name="Tunlid A."/>
            <person name="Henrissat B."/>
            <person name="Grigoriev I.V."/>
            <person name="Hibbett D.S."/>
            <person name="Martin F."/>
        </authorList>
    </citation>
    <scope>NUCLEOTIDE SEQUENCE [LARGE SCALE GENOMIC DNA]</scope>
    <source>
        <strain evidence="6 7">MD-312</strain>
    </source>
</reference>
<dbReference type="EMBL" id="KN839852">
    <property type="protein sequence ID" value="KIJ63092.1"/>
    <property type="molecule type" value="Genomic_DNA"/>
</dbReference>
<dbReference type="InterPro" id="IPR030231">
    <property type="entry name" value="Gpn2"/>
</dbReference>
<dbReference type="SUPFAM" id="SSF52540">
    <property type="entry name" value="P-loop containing nucleoside triphosphate hydrolases"/>
    <property type="match status" value="1"/>
</dbReference>
<proteinExistence type="inferred from homology"/>
<comment type="similarity">
    <text evidence="1 5">Belongs to the GPN-loop GTPase family.</text>
</comment>
<keyword evidence="4 5" id="KW-0342">GTP-binding</keyword>
<evidence type="ECO:0000256" key="1">
    <source>
        <dbReference type="ARBA" id="ARBA00005290"/>
    </source>
</evidence>
<evidence type="ECO:0000313" key="6">
    <source>
        <dbReference type="EMBL" id="KIJ63092.1"/>
    </source>
</evidence>
<keyword evidence="2 5" id="KW-0547">Nucleotide-binding</keyword>
<name>A0A0C9WE69_9AGAM</name>
<dbReference type="Pfam" id="PF03029">
    <property type="entry name" value="ATP_bind_1"/>
    <property type="match status" value="1"/>
</dbReference>
<protein>
    <recommendedName>
        <fullName evidence="5">GPN-loop GTPase 2</fullName>
    </recommendedName>
</protein>
<dbReference type="InterPro" id="IPR004130">
    <property type="entry name" value="Gpn"/>
</dbReference>